<dbReference type="InterPro" id="IPR002579">
    <property type="entry name" value="Met_Sox_Rdtase_MsrB_dom"/>
</dbReference>
<dbReference type="FunFam" id="2.170.150.20:FF:000001">
    <property type="entry name" value="Peptide methionine sulfoxide reductase MsrB"/>
    <property type="match status" value="1"/>
</dbReference>
<proteinExistence type="inferred from homology"/>
<sequence>MALSHSSISFTTTLTSISSKTQFAISPKTNPFSLDSSCFKLYKRSSFSVRVMGSSASSSQKPDNTQGNGILRGSAEFSFVILLGFSMVSSLDCVIGTLYHAFHTSRFYVKKLENETAGFLVLEGDSLHVLNFSLFACSFRAVRDPLTEVLIVISSKYKLQLRIEALFSLDCTIFNIGHSEWDNPKNLPLTHQALGDVNYASVSDEEWKKKLTAEEFYITRQKGTERAFSGYDLFNVLEYWNTKTPGTYHCICCNTPLFESSTKFDSGTGWPSYYQPVGNNVKSKLDLSIIFMPRQEVLCAACDAHLGHVFDDGPPPTGKRYCINSASLKLKPK</sequence>
<dbReference type="GO" id="GO:0046872">
    <property type="term" value="F:metal ion binding"/>
    <property type="evidence" value="ECO:0007669"/>
    <property type="project" value="UniProtKB-KW"/>
</dbReference>
<evidence type="ECO:0000256" key="1">
    <source>
        <dbReference type="ARBA" id="ARBA00007174"/>
    </source>
</evidence>
<dbReference type="GO" id="GO:0030091">
    <property type="term" value="P:protein repair"/>
    <property type="evidence" value="ECO:0007669"/>
    <property type="project" value="InterPro"/>
</dbReference>
<dbReference type="PROSITE" id="PS51790">
    <property type="entry name" value="MSRB"/>
    <property type="match status" value="1"/>
</dbReference>
<evidence type="ECO:0000256" key="3">
    <source>
        <dbReference type="ARBA" id="ARBA00022833"/>
    </source>
</evidence>
<evidence type="ECO:0000259" key="7">
    <source>
        <dbReference type="PROSITE" id="PS51790"/>
    </source>
</evidence>
<dbReference type="EMBL" id="JAAWWB010000021">
    <property type="protein sequence ID" value="KAG6756414.1"/>
    <property type="molecule type" value="Genomic_DNA"/>
</dbReference>
<evidence type="ECO:0000256" key="5">
    <source>
        <dbReference type="ARBA" id="ARBA00048488"/>
    </source>
</evidence>
<keyword evidence="4 6" id="KW-0560">Oxidoreductase</keyword>
<dbReference type="NCBIfam" id="TIGR00357">
    <property type="entry name" value="peptide-methionine (R)-S-oxide reductase MsrB"/>
    <property type="match status" value="1"/>
</dbReference>
<dbReference type="GO" id="GO:0033743">
    <property type="term" value="F:peptide-methionine (R)-S-oxide reductase activity"/>
    <property type="evidence" value="ECO:0007669"/>
    <property type="project" value="UniProtKB-EC"/>
</dbReference>
<dbReference type="AlphaFoldDB" id="A0A8X8CJV4"/>
<dbReference type="GO" id="GO:0006979">
    <property type="term" value="P:response to oxidative stress"/>
    <property type="evidence" value="ECO:0007669"/>
    <property type="project" value="InterPro"/>
</dbReference>
<evidence type="ECO:0000313" key="9">
    <source>
        <dbReference type="Proteomes" id="UP000886885"/>
    </source>
</evidence>
<feature type="domain" description="MsrB" evidence="7">
    <location>
        <begin position="204"/>
        <end position="333"/>
    </location>
</feature>
<dbReference type="PANTHER" id="PTHR10173">
    <property type="entry name" value="METHIONINE SULFOXIDE REDUCTASE"/>
    <property type="match status" value="1"/>
</dbReference>
<protein>
    <recommendedName>
        <fullName evidence="6">Peptide-methionine (R)-S-oxide reductase</fullName>
        <ecNumber evidence="6">1.8.4.12</ecNumber>
    </recommendedName>
</protein>
<dbReference type="InterPro" id="IPR028427">
    <property type="entry name" value="Met_Sox_Rdtase_MsrB"/>
</dbReference>
<evidence type="ECO:0000256" key="6">
    <source>
        <dbReference type="RuleBase" id="RU365044"/>
    </source>
</evidence>
<organism evidence="8 9">
    <name type="scientific">Populus tomentosa</name>
    <name type="common">Chinese white poplar</name>
    <dbReference type="NCBI Taxonomy" id="118781"/>
    <lineage>
        <taxon>Eukaryota</taxon>
        <taxon>Viridiplantae</taxon>
        <taxon>Streptophyta</taxon>
        <taxon>Embryophyta</taxon>
        <taxon>Tracheophyta</taxon>
        <taxon>Spermatophyta</taxon>
        <taxon>Magnoliopsida</taxon>
        <taxon>eudicotyledons</taxon>
        <taxon>Gunneridae</taxon>
        <taxon>Pentapetalae</taxon>
        <taxon>rosids</taxon>
        <taxon>fabids</taxon>
        <taxon>Malpighiales</taxon>
        <taxon>Salicaceae</taxon>
        <taxon>Saliceae</taxon>
        <taxon>Populus</taxon>
    </lineage>
</organism>
<evidence type="ECO:0000256" key="4">
    <source>
        <dbReference type="ARBA" id="ARBA00023002"/>
    </source>
</evidence>
<name>A0A8X8CJV4_POPTO</name>
<evidence type="ECO:0000313" key="8">
    <source>
        <dbReference type="EMBL" id="KAG6756414.1"/>
    </source>
</evidence>
<keyword evidence="9" id="KW-1185">Reference proteome</keyword>
<comment type="cofactor">
    <cofactor evidence="6">
        <name>Zn(2+)</name>
        <dbReference type="ChEBI" id="CHEBI:29105"/>
    </cofactor>
    <text evidence="6">Binds 1 zinc ion per subunit.</text>
</comment>
<keyword evidence="3 6" id="KW-0862">Zinc</keyword>
<dbReference type="Proteomes" id="UP000886885">
    <property type="component" value="Chromosome 11A"/>
</dbReference>
<reference evidence="8" key="1">
    <citation type="journal article" date="2020" name="bioRxiv">
        <title>Hybrid origin of Populus tomentosa Carr. identified through genome sequencing and phylogenomic analysis.</title>
        <authorList>
            <person name="An X."/>
            <person name="Gao K."/>
            <person name="Chen Z."/>
            <person name="Li J."/>
            <person name="Yang X."/>
            <person name="Yang X."/>
            <person name="Zhou J."/>
            <person name="Guo T."/>
            <person name="Zhao T."/>
            <person name="Huang S."/>
            <person name="Miao D."/>
            <person name="Khan W.U."/>
            <person name="Rao P."/>
            <person name="Ye M."/>
            <person name="Lei B."/>
            <person name="Liao W."/>
            <person name="Wang J."/>
            <person name="Ji L."/>
            <person name="Li Y."/>
            <person name="Guo B."/>
            <person name="Mustafa N.S."/>
            <person name="Li S."/>
            <person name="Yun Q."/>
            <person name="Keller S.R."/>
            <person name="Mao J."/>
            <person name="Zhang R."/>
            <person name="Strauss S.H."/>
        </authorList>
    </citation>
    <scope>NUCLEOTIDE SEQUENCE</scope>
    <source>
        <strain evidence="8">GM15</strain>
        <tissue evidence="8">Leaf</tissue>
    </source>
</reference>
<evidence type="ECO:0000256" key="2">
    <source>
        <dbReference type="ARBA" id="ARBA00022723"/>
    </source>
</evidence>
<dbReference type="GO" id="GO:0005737">
    <property type="term" value="C:cytoplasm"/>
    <property type="evidence" value="ECO:0007669"/>
    <property type="project" value="TreeGrafter"/>
</dbReference>
<comment type="similarity">
    <text evidence="1 6">Belongs to the MsrB Met sulfoxide reductase family.</text>
</comment>
<comment type="function">
    <text evidence="6">Catalyzes the reduction of methionine sulfoxide (MetSO) to methionine in proteins. Plays a protective role against oxidative stress by restoring activity to proteins that have been inactivated by methionine oxidation. MSRB family specifically reduces the MetSO R-enantiomer.</text>
</comment>
<dbReference type="Pfam" id="PF01641">
    <property type="entry name" value="SelR"/>
    <property type="match status" value="1"/>
</dbReference>
<dbReference type="PANTHER" id="PTHR10173:SF52">
    <property type="entry name" value="METHIONINE-R-SULFOXIDE REDUCTASE B1"/>
    <property type="match status" value="1"/>
</dbReference>
<accession>A0A8X8CJV4</accession>
<dbReference type="EC" id="1.8.4.12" evidence="6"/>
<comment type="caution">
    <text evidence="8">The sequence shown here is derived from an EMBL/GenBank/DDBJ whole genome shotgun (WGS) entry which is preliminary data.</text>
</comment>
<gene>
    <name evidence="8" type="ORF">POTOM_039842</name>
</gene>
<dbReference type="OrthoDB" id="44061at2759"/>
<comment type="catalytic activity">
    <reaction evidence="5 6">
        <text>L-methionyl-[protein] + [thioredoxin]-disulfide + H2O = L-methionyl-(R)-S-oxide-[protein] + [thioredoxin]-dithiol</text>
        <dbReference type="Rhea" id="RHEA:24164"/>
        <dbReference type="Rhea" id="RHEA-COMP:10698"/>
        <dbReference type="Rhea" id="RHEA-COMP:10700"/>
        <dbReference type="Rhea" id="RHEA-COMP:12313"/>
        <dbReference type="Rhea" id="RHEA-COMP:12314"/>
        <dbReference type="ChEBI" id="CHEBI:15377"/>
        <dbReference type="ChEBI" id="CHEBI:16044"/>
        <dbReference type="ChEBI" id="CHEBI:29950"/>
        <dbReference type="ChEBI" id="CHEBI:45764"/>
        <dbReference type="ChEBI" id="CHEBI:50058"/>
        <dbReference type="EC" id="1.8.4.12"/>
    </reaction>
</comment>
<keyword evidence="2 6" id="KW-0479">Metal-binding</keyword>